<dbReference type="Gene3D" id="3.30.565.10">
    <property type="entry name" value="Histidine kinase-like ATPase, C-terminal domain"/>
    <property type="match status" value="1"/>
</dbReference>
<dbReference type="Proteomes" id="UP000245263">
    <property type="component" value="Chromosome 1"/>
</dbReference>
<dbReference type="Pfam" id="PF00512">
    <property type="entry name" value="HisKA"/>
    <property type="match status" value="1"/>
</dbReference>
<evidence type="ECO:0000259" key="9">
    <source>
        <dbReference type="PROSITE" id="PS50109"/>
    </source>
</evidence>
<evidence type="ECO:0000256" key="8">
    <source>
        <dbReference type="SAM" id="Phobius"/>
    </source>
</evidence>
<keyword evidence="3" id="KW-0597">Phosphoprotein</keyword>
<dbReference type="InterPro" id="IPR036097">
    <property type="entry name" value="HisK_dim/P_sf"/>
</dbReference>
<evidence type="ECO:0000256" key="7">
    <source>
        <dbReference type="ARBA" id="ARBA00022989"/>
    </source>
</evidence>
<proteinExistence type="predicted"/>
<dbReference type="PANTHER" id="PTHR45436:SF10">
    <property type="entry name" value="HISTIDINE KINASE"/>
    <property type="match status" value="1"/>
</dbReference>
<dbReference type="CDD" id="cd00082">
    <property type="entry name" value="HisKA"/>
    <property type="match status" value="1"/>
</dbReference>
<dbReference type="PROSITE" id="PS50109">
    <property type="entry name" value="HIS_KIN"/>
    <property type="match status" value="1"/>
</dbReference>
<dbReference type="SUPFAM" id="SSF55874">
    <property type="entry name" value="ATPase domain of HSP90 chaperone/DNA topoisomerase II/histidine kinase"/>
    <property type="match status" value="1"/>
</dbReference>
<dbReference type="NCBIfam" id="NF008312">
    <property type="entry name" value="PRK11100.1"/>
    <property type="match status" value="1"/>
</dbReference>
<dbReference type="InterPro" id="IPR003661">
    <property type="entry name" value="HisK_dim/P_dom"/>
</dbReference>
<dbReference type="Pfam" id="PF02518">
    <property type="entry name" value="HATPase_c"/>
    <property type="match status" value="1"/>
</dbReference>
<dbReference type="PANTHER" id="PTHR45436">
    <property type="entry name" value="SENSOR HISTIDINE KINASE YKOH"/>
    <property type="match status" value="1"/>
</dbReference>
<accession>A0ABN6KC59</accession>
<evidence type="ECO:0000313" key="10">
    <source>
        <dbReference type="EMBL" id="BDA78542.1"/>
    </source>
</evidence>
<evidence type="ECO:0000256" key="4">
    <source>
        <dbReference type="ARBA" id="ARBA00022679"/>
    </source>
</evidence>
<keyword evidence="6 10" id="KW-0418">Kinase</keyword>
<dbReference type="EC" id="2.7.13.3" evidence="2"/>
<evidence type="ECO:0000313" key="11">
    <source>
        <dbReference type="Proteomes" id="UP000245263"/>
    </source>
</evidence>
<dbReference type="InterPro" id="IPR003594">
    <property type="entry name" value="HATPase_dom"/>
</dbReference>
<comment type="catalytic activity">
    <reaction evidence="1">
        <text>ATP + protein L-histidine = ADP + protein N-phospho-L-histidine.</text>
        <dbReference type="EC" id="2.7.13.3"/>
    </reaction>
</comment>
<feature type="domain" description="Histidine kinase" evidence="9">
    <location>
        <begin position="237"/>
        <end position="448"/>
    </location>
</feature>
<keyword evidence="4" id="KW-0808">Transferase</keyword>
<evidence type="ECO:0000256" key="6">
    <source>
        <dbReference type="ARBA" id="ARBA00022777"/>
    </source>
</evidence>
<dbReference type="InterPro" id="IPR036890">
    <property type="entry name" value="HATPase_C_sf"/>
</dbReference>
<dbReference type="InterPro" id="IPR005467">
    <property type="entry name" value="His_kinase_dom"/>
</dbReference>
<dbReference type="GO" id="GO:0016301">
    <property type="term" value="F:kinase activity"/>
    <property type="evidence" value="ECO:0007669"/>
    <property type="project" value="UniProtKB-KW"/>
</dbReference>
<dbReference type="EMBL" id="AP025028">
    <property type="protein sequence ID" value="BDA78542.1"/>
    <property type="molecule type" value="Genomic_DNA"/>
</dbReference>
<keyword evidence="11" id="KW-1185">Reference proteome</keyword>
<evidence type="ECO:0000256" key="1">
    <source>
        <dbReference type="ARBA" id="ARBA00000085"/>
    </source>
</evidence>
<dbReference type="SMART" id="SM00387">
    <property type="entry name" value="HATPase_c"/>
    <property type="match status" value="1"/>
</dbReference>
<feature type="transmembrane region" description="Helical" evidence="8">
    <location>
        <begin position="159"/>
        <end position="182"/>
    </location>
</feature>
<evidence type="ECO:0000256" key="3">
    <source>
        <dbReference type="ARBA" id="ARBA00022553"/>
    </source>
</evidence>
<sequence>METVEESLNDTAHLFSAALEEDYKSLLIHSPKAKISDSANRILSPLFLNAKGRKFTAKIYSLTKTNVDLQIYVTDEKGIVVFDSEGYRKGLDYSKYNDVFLTLQNKYGVRSSKLLDPNGEGALFVAAPIQMEKEILGVITIVKPKSSVVPFIETARKKFWQISLVVAVLIAVLFVILAYLLFSPIRKLSGYVSALRSGKKVNFPKINLKEIRELGIEMDELVRSLEGKEYIENYVQTLTHEIKSPLSSILASAELLETNKEKRESLILNIHSEGKRIQNLIERLLDLSSLEANKEINTDENINLYQLVEELIPSFLPEAERKSVSIRTHFETETITIRGNRFLLSLSVQNLIQNALDFSPPGSQIQIRLKKEKEGDFTLEVLDEGMGIPDYALSKIYDRFYSLPRPDSGKKSSGLGLAFVKQVALLHNSKLSIGNREGKGVSASIRFS</sequence>
<gene>
    <name evidence="10" type="ORF">LPTSP3_g14720</name>
</gene>
<dbReference type="SUPFAM" id="SSF47384">
    <property type="entry name" value="Homodimeric domain of signal transducing histidine kinase"/>
    <property type="match status" value="1"/>
</dbReference>
<protein>
    <recommendedName>
        <fullName evidence="2">histidine kinase</fullName>
        <ecNumber evidence="2">2.7.13.3</ecNumber>
    </recommendedName>
</protein>
<evidence type="ECO:0000256" key="5">
    <source>
        <dbReference type="ARBA" id="ARBA00022692"/>
    </source>
</evidence>
<dbReference type="InterPro" id="IPR050428">
    <property type="entry name" value="TCS_sensor_his_kinase"/>
</dbReference>
<reference evidence="10 11" key="1">
    <citation type="submission" date="2021-08" db="EMBL/GenBank/DDBJ databases">
        <title>Complete genome sequence of Leptospira kobayashii strain E30.</title>
        <authorList>
            <person name="Nakao R."/>
            <person name="Nakamura S."/>
            <person name="Masuzawa T."/>
            <person name="Koizumi N."/>
        </authorList>
    </citation>
    <scope>NUCLEOTIDE SEQUENCE [LARGE SCALE GENOMIC DNA]</scope>
    <source>
        <strain evidence="10 11">E30</strain>
    </source>
</reference>
<name>A0ABN6KC59_9LEPT</name>
<dbReference type="Gene3D" id="1.10.287.130">
    <property type="match status" value="1"/>
</dbReference>
<keyword evidence="7 8" id="KW-1133">Transmembrane helix</keyword>
<keyword evidence="5 8" id="KW-0812">Transmembrane</keyword>
<organism evidence="10 11">
    <name type="scientific">Leptospira kobayashii</name>
    <dbReference type="NCBI Taxonomy" id="1917830"/>
    <lineage>
        <taxon>Bacteria</taxon>
        <taxon>Pseudomonadati</taxon>
        <taxon>Spirochaetota</taxon>
        <taxon>Spirochaetia</taxon>
        <taxon>Leptospirales</taxon>
        <taxon>Leptospiraceae</taxon>
        <taxon>Leptospira</taxon>
    </lineage>
</organism>
<evidence type="ECO:0000256" key="2">
    <source>
        <dbReference type="ARBA" id="ARBA00012438"/>
    </source>
</evidence>
<keyword evidence="8" id="KW-0472">Membrane</keyword>
<dbReference type="SMART" id="SM00388">
    <property type="entry name" value="HisKA"/>
    <property type="match status" value="1"/>
</dbReference>